<keyword evidence="4" id="KW-1185">Reference proteome</keyword>
<reference evidence="3" key="1">
    <citation type="submission" date="2023-02" db="EMBL/GenBank/DDBJ databases">
        <title>Genome of toxic invasive species Heracleum sosnowskyi carries increased number of genes despite the absence of recent whole-genome duplications.</title>
        <authorList>
            <person name="Schelkunov M."/>
            <person name="Shtratnikova V."/>
            <person name="Makarenko M."/>
            <person name="Klepikova A."/>
            <person name="Omelchenko D."/>
            <person name="Novikova G."/>
            <person name="Obukhova E."/>
            <person name="Bogdanov V."/>
            <person name="Penin A."/>
            <person name="Logacheva M."/>
        </authorList>
    </citation>
    <scope>NUCLEOTIDE SEQUENCE</scope>
    <source>
        <strain evidence="3">Hsosn_3</strain>
        <tissue evidence="3">Leaf</tissue>
    </source>
</reference>
<dbReference type="PROSITE" id="PS51746">
    <property type="entry name" value="PPM_2"/>
    <property type="match status" value="1"/>
</dbReference>
<comment type="caution">
    <text evidence="3">The sequence shown here is derived from an EMBL/GenBank/DDBJ whole genome shotgun (WGS) entry which is preliminary data.</text>
</comment>
<dbReference type="PANTHER" id="PTHR13832:SF301">
    <property type="entry name" value="PROTEIN PHOSPHATASE 2C 29"/>
    <property type="match status" value="1"/>
</dbReference>
<dbReference type="PANTHER" id="PTHR13832">
    <property type="entry name" value="PROTEIN PHOSPHATASE 2C"/>
    <property type="match status" value="1"/>
</dbReference>
<dbReference type="Gene3D" id="3.60.40.10">
    <property type="entry name" value="PPM-type phosphatase domain"/>
    <property type="match status" value="2"/>
</dbReference>
<gene>
    <name evidence="3" type="ORF">POM88_031127</name>
</gene>
<dbReference type="InterPro" id="IPR036457">
    <property type="entry name" value="PPM-type-like_dom_sf"/>
</dbReference>
<feature type="region of interest" description="Disordered" evidence="1">
    <location>
        <begin position="51"/>
        <end position="74"/>
    </location>
</feature>
<dbReference type="EMBL" id="JAUIZM010000007">
    <property type="protein sequence ID" value="KAK1374934.1"/>
    <property type="molecule type" value="Genomic_DNA"/>
</dbReference>
<dbReference type="SMART" id="SM00332">
    <property type="entry name" value="PP2Cc"/>
    <property type="match status" value="1"/>
</dbReference>
<name>A0AAD8HWT4_9APIA</name>
<sequence length="769" mass="83803">MGSGISQLFPCINPNPNKTPHDVIFSGTEPDETLGHSFCYVRSSTRFLSPTPSDRFISPSQSLRFSPSRDPTRPEPGFKAISGASVSANTSTPRTVLQLENIYDDATGLVGGSGGVKSSIVNGFESTASFCSIPLQPCSGNDPASGFFMSGPIERGAMSGPIEPGGNGGGGRDGVPFSAPLGGMYVKRKKMKGINGIRKRFQRSFSQKNRPWVVPVRNKEECNNNNGNGCGENIGNVGSDVGPRSDDVQWALGKAGEDRVHVVVSEEHGWLFVGIYDGFNGPDAPEFLMGNLYKAVFRELEGLFWESAGNAVDLNANVVGELGNVEDLNVSVVEGLGVGEDLGRGKDSDVNVKKVTFEADEIRVRRKRLWEFLAEDDPEDGVDLSGSERFAFSVDDAVSVNKDVSGASRRSLLLSRLKHGLVRSKDSGKLFSWRFGLEGKGEKAGLAENVGVGEEKSGSTESGRKRKVGPVDHELVLKAMSRALENTEVAYLDMSNKVLDRYPELALMGSCLLVVLMRDEDVYVMNVGDSRAIVAHYESQEVSSSAEPKGHGDIGSATEDVVEESIDGSERAKEMAVEVPAEALGLTALQLSTDHSTSIEEEVIRIKNEHPDDRNCIVNDRVKGRLKVTRAFGAGFLKQPKLNEALLEMFRNEYIGTAPYLSCSPSLCHHKLRTRDQFLVLSSDGLYQYFSNQEVVSHVECFIEKFPEGDPAQHLIEELLIRAAKKAGMDLHELLDIPQGDRRKYHDDVTVMVISLEGGRIWKSSGKYL</sequence>
<organism evidence="3 4">
    <name type="scientific">Heracleum sosnowskyi</name>
    <dbReference type="NCBI Taxonomy" id="360622"/>
    <lineage>
        <taxon>Eukaryota</taxon>
        <taxon>Viridiplantae</taxon>
        <taxon>Streptophyta</taxon>
        <taxon>Embryophyta</taxon>
        <taxon>Tracheophyta</taxon>
        <taxon>Spermatophyta</taxon>
        <taxon>Magnoliopsida</taxon>
        <taxon>eudicotyledons</taxon>
        <taxon>Gunneridae</taxon>
        <taxon>Pentapetalae</taxon>
        <taxon>asterids</taxon>
        <taxon>campanulids</taxon>
        <taxon>Apiales</taxon>
        <taxon>Apiaceae</taxon>
        <taxon>Apioideae</taxon>
        <taxon>apioid superclade</taxon>
        <taxon>Tordylieae</taxon>
        <taxon>Tordyliinae</taxon>
        <taxon>Heracleum</taxon>
    </lineage>
</organism>
<evidence type="ECO:0000256" key="1">
    <source>
        <dbReference type="SAM" id="MobiDB-lite"/>
    </source>
</evidence>
<dbReference type="InterPro" id="IPR001932">
    <property type="entry name" value="PPM-type_phosphatase-like_dom"/>
</dbReference>
<feature type="domain" description="PPM-type phosphatase" evidence="2">
    <location>
        <begin position="240"/>
        <end position="756"/>
    </location>
</feature>
<dbReference type="AlphaFoldDB" id="A0AAD8HWT4"/>
<dbReference type="CDD" id="cd00143">
    <property type="entry name" value="PP2Cc"/>
    <property type="match status" value="1"/>
</dbReference>
<evidence type="ECO:0000313" key="4">
    <source>
        <dbReference type="Proteomes" id="UP001237642"/>
    </source>
</evidence>
<evidence type="ECO:0000313" key="3">
    <source>
        <dbReference type="EMBL" id="KAK1374934.1"/>
    </source>
</evidence>
<dbReference type="SUPFAM" id="SSF81606">
    <property type="entry name" value="PP2C-like"/>
    <property type="match status" value="1"/>
</dbReference>
<proteinExistence type="predicted"/>
<dbReference type="Pfam" id="PF00481">
    <property type="entry name" value="PP2C"/>
    <property type="match status" value="1"/>
</dbReference>
<dbReference type="Proteomes" id="UP001237642">
    <property type="component" value="Unassembled WGS sequence"/>
</dbReference>
<accession>A0AAD8HWT4</accession>
<feature type="compositionally biased region" description="Polar residues" evidence="1">
    <location>
        <begin position="51"/>
        <end position="65"/>
    </location>
</feature>
<evidence type="ECO:0000259" key="2">
    <source>
        <dbReference type="PROSITE" id="PS51746"/>
    </source>
</evidence>
<dbReference type="GO" id="GO:0004722">
    <property type="term" value="F:protein serine/threonine phosphatase activity"/>
    <property type="evidence" value="ECO:0007669"/>
    <property type="project" value="InterPro"/>
</dbReference>
<reference evidence="3" key="2">
    <citation type="submission" date="2023-05" db="EMBL/GenBank/DDBJ databases">
        <authorList>
            <person name="Schelkunov M.I."/>
        </authorList>
    </citation>
    <scope>NUCLEOTIDE SEQUENCE</scope>
    <source>
        <strain evidence="3">Hsosn_3</strain>
        <tissue evidence="3">Leaf</tissue>
    </source>
</reference>
<dbReference type="InterPro" id="IPR015655">
    <property type="entry name" value="PP2C"/>
</dbReference>
<protein>
    <submittedName>
        <fullName evidence="3">Poltergeist like 1</fullName>
    </submittedName>
</protein>